<comment type="caution">
    <text evidence="2">The sequence shown here is derived from an EMBL/GenBank/DDBJ whole genome shotgun (WGS) entry which is preliminary data.</text>
</comment>
<evidence type="ECO:0000313" key="3">
    <source>
        <dbReference type="Proteomes" id="UP000579531"/>
    </source>
</evidence>
<evidence type="ECO:0000313" key="2">
    <source>
        <dbReference type="EMBL" id="MBB5813533.1"/>
    </source>
</evidence>
<dbReference type="AlphaFoldDB" id="A0AA89Q6R6"/>
<dbReference type="EMBL" id="JACHLX010000001">
    <property type="protein sequence ID" value="MBB5813533.1"/>
    <property type="molecule type" value="Genomic_DNA"/>
</dbReference>
<dbReference type="Proteomes" id="UP000579531">
    <property type="component" value="Unassembled WGS sequence"/>
</dbReference>
<name>A0AA89Q6R6_STRCU</name>
<reference evidence="2 3" key="1">
    <citation type="submission" date="2020-08" db="EMBL/GenBank/DDBJ databases">
        <title>Sequencing the genomes of 1000 actinobacteria strains.</title>
        <authorList>
            <person name="Klenk H.-P."/>
        </authorList>
    </citation>
    <scope>NUCLEOTIDE SEQUENCE [LARGE SCALE GENOMIC DNA]</scope>
    <source>
        <strain evidence="2 3">DSM 40129</strain>
    </source>
</reference>
<feature type="region of interest" description="Disordered" evidence="1">
    <location>
        <begin position="1"/>
        <end position="22"/>
    </location>
</feature>
<proteinExistence type="predicted"/>
<gene>
    <name evidence="2" type="ORF">HNR72_004561</name>
</gene>
<accession>A0AA89Q6R6</accession>
<evidence type="ECO:0000256" key="1">
    <source>
        <dbReference type="SAM" id="MobiDB-lite"/>
    </source>
</evidence>
<keyword evidence="3" id="KW-1185">Reference proteome</keyword>
<sequence length="41" mass="4348">MGSPAARAAWERLSVKPGGPASWEDAEAAQHMLHDLESEGT</sequence>
<organism evidence="2 3">
    <name type="scientific">Streptomyces collinus</name>
    <dbReference type="NCBI Taxonomy" id="42684"/>
    <lineage>
        <taxon>Bacteria</taxon>
        <taxon>Bacillati</taxon>
        <taxon>Actinomycetota</taxon>
        <taxon>Actinomycetes</taxon>
        <taxon>Kitasatosporales</taxon>
        <taxon>Streptomycetaceae</taxon>
        <taxon>Streptomyces</taxon>
    </lineage>
</organism>
<protein>
    <submittedName>
        <fullName evidence="2">Uncharacterized protein</fullName>
    </submittedName>
</protein>